<comment type="caution">
    <text evidence="1">The sequence shown here is derived from an EMBL/GenBank/DDBJ whole genome shotgun (WGS) entry which is preliminary data.</text>
</comment>
<reference evidence="1 2" key="1">
    <citation type="submission" date="2017-12" db="EMBL/GenBank/DDBJ databases">
        <authorList>
            <person name="Paulsen S."/>
            <person name="Gram L.K."/>
        </authorList>
    </citation>
    <scope>NUCLEOTIDE SEQUENCE [LARGE SCALE GENOMIC DNA]</scope>
    <source>
        <strain evidence="1 2">S1189</strain>
    </source>
</reference>
<dbReference type="Proteomes" id="UP000307362">
    <property type="component" value="Unassembled WGS sequence"/>
</dbReference>
<protein>
    <submittedName>
        <fullName evidence="1">Uncharacterized protein</fullName>
    </submittedName>
</protein>
<sequence>MSELDIEFKTPSRTIKENSLLTDIDLHELSQLYEDVSFKTLIIGDMKKEQALKSLVIGEDENHTLTSSLECLDEKGLDNSILQNENKLVKLVSYMKKRAFLSGCNQLVFLNSSKEARELTLLEDWGNMNSELIDAKELFDSFKPWQFLSLAYGDSIAHVSKLGSVSMEDEVIDFKSSSSFWEGSFVTEQKKVVSANLVPMRE</sequence>
<accession>A0A5S3YPI2</accession>
<proteinExistence type="predicted"/>
<organism evidence="1 2">
    <name type="scientific">Pseudoalteromonas phenolica</name>
    <dbReference type="NCBI Taxonomy" id="161398"/>
    <lineage>
        <taxon>Bacteria</taxon>
        <taxon>Pseudomonadati</taxon>
        <taxon>Pseudomonadota</taxon>
        <taxon>Gammaproteobacteria</taxon>
        <taxon>Alteromonadales</taxon>
        <taxon>Pseudoalteromonadaceae</taxon>
        <taxon>Pseudoalteromonas</taxon>
    </lineage>
</organism>
<name>A0A5S3YPI2_9GAMM</name>
<dbReference type="AlphaFoldDB" id="A0A5S3YPI2"/>
<evidence type="ECO:0000313" key="2">
    <source>
        <dbReference type="Proteomes" id="UP000307362"/>
    </source>
</evidence>
<reference evidence="2" key="2">
    <citation type="submission" date="2019-06" db="EMBL/GenBank/DDBJ databases">
        <title>Co-occurence of chitin degradation, pigmentation and bioactivity in marine Pseudoalteromonas.</title>
        <authorList>
            <person name="Sonnenschein E.C."/>
            <person name="Bech P.K."/>
        </authorList>
    </citation>
    <scope>NUCLEOTIDE SEQUENCE [LARGE SCALE GENOMIC DNA]</scope>
    <source>
        <strain evidence="2">S1189</strain>
    </source>
</reference>
<gene>
    <name evidence="1" type="ORF">CWB73_19700</name>
</gene>
<evidence type="ECO:0000313" key="1">
    <source>
        <dbReference type="EMBL" id="TMP77480.1"/>
    </source>
</evidence>
<dbReference type="EMBL" id="PNCM01000064">
    <property type="protein sequence ID" value="TMP77480.1"/>
    <property type="molecule type" value="Genomic_DNA"/>
</dbReference>